<proteinExistence type="inferred from homology"/>
<feature type="binding site" evidence="3">
    <location>
        <position position="192"/>
    </location>
    <ligand>
        <name>Zn(2+)</name>
        <dbReference type="ChEBI" id="CHEBI:29105"/>
        <label>1</label>
    </ligand>
</feature>
<dbReference type="RefSeq" id="WP_126198224.1">
    <property type="nucleotide sequence ID" value="NZ_CP085954.1"/>
</dbReference>
<comment type="similarity">
    <text evidence="1">Belongs to the peptidase M20 family.</text>
</comment>
<name>A0A3P8ME43_TSUPA</name>
<keyword evidence="3" id="KW-0479">Metal-binding</keyword>
<dbReference type="OrthoDB" id="9808195at2"/>
<dbReference type="InterPro" id="IPR002933">
    <property type="entry name" value="Peptidase_M20"/>
</dbReference>
<comment type="cofactor">
    <cofactor evidence="3">
        <name>Zn(2+)</name>
        <dbReference type="ChEBI" id="CHEBI:29105"/>
    </cofactor>
    <text evidence="3">Binds 2 Zn(2+) ions per subunit.</text>
</comment>
<dbReference type="NCBIfam" id="TIGR01879">
    <property type="entry name" value="hydantase"/>
    <property type="match status" value="1"/>
</dbReference>
<feature type="binding site" evidence="3">
    <location>
        <position position="385"/>
    </location>
    <ligand>
        <name>Zn(2+)</name>
        <dbReference type="ChEBI" id="CHEBI:29105"/>
        <label>2</label>
    </ligand>
</feature>
<dbReference type="EMBL" id="LR131273">
    <property type="protein sequence ID" value="VDR41086.1"/>
    <property type="molecule type" value="Genomic_DNA"/>
</dbReference>
<protein>
    <submittedName>
        <fullName evidence="4">Hydrolase MSMEG_3995</fullName>
        <ecNumber evidence="4">3.5.-.-</ecNumber>
    </submittedName>
</protein>
<evidence type="ECO:0000256" key="1">
    <source>
        <dbReference type="ARBA" id="ARBA00006153"/>
    </source>
</evidence>
<dbReference type="EC" id="3.5.-.-" evidence="4"/>
<feature type="binding site" evidence="3">
    <location>
        <position position="83"/>
    </location>
    <ligand>
        <name>Zn(2+)</name>
        <dbReference type="ChEBI" id="CHEBI:29105"/>
        <label>1</label>
    </ligand>
</feature>
<dbReference type="InterPro" id="IPR010158">
    <property type="entry name" value="Amidase_Cbmase"/>
</dbReference>
<dbReference type="CDD" id="cd03884">
    <property type="entry name" value="M20_bAS"/>
    <property type="match status" value="1"/>
</dbReference>
<feature type="binding site" evidence="3">
    <location>
        <position position="94"/>
    </location>
    <ligand>
        <name>Zn(2+)</name>
        <dbReference type="ChEBI" id="CHEBI:29105"/>
        <label>1</label>
    </ligand>
</feature>
<dbReference type="PANTHER" id="PTHR32494:SF5">
    <property type="entry name" value="ALLANTOATE AMIDOHYDROLASE"/>
    <property type="match status" value="1"/>
</dbReference>
<dbReference type="PIRSF" id="PIRSF001235">
    <property type="entry name" value="Amidase_carbamoylase"/>
    <property type="match status" value="1"/>
</dbReference>
<organism evidence="4 5">
    <name type="scientific">Tsukamurella paurometabola</name>
    <name type="common">Corynebacterium paurometabolum</name>
    <dbReference type="NCBI Taxonomy" id="2061"/>
    <lineage>
        <taxon>Bacteria</taxon>
        <taxon>Bacillati</taxon>
        <taxon>Actinomycetota</taxon>
        <taxon>Actinomycetes</taxon>
        <taxon>Mycobacteriales</taxon>
        <taxon>Tsukamurellaceae</taxon>
        <taxon>Tsukamurella</taxon>
    </lineage>
</organism>
<evidence type="ECO:0000256" key="3">
    <source>
        <dbReference type="PIRSR" id="PIRSR001235-1"/>
    </source>
</evidence>
<dbReference type="Gene3D" id="3.40.630.10">
    <property type="entry name" value="Zn peptidases"/>
    <property type="match status" value="1"/>
</dbReference>
<feature type="binding site" evidence="3">
    <location>
        <position position="94"/>
    </location>
    <ligand>
        <name>Zn(2+)</name>
        <dbReference type="ChEBI" id="CHEBI:29105"/>
        <label>2</label>
    </ligand>
</feature>
<accession>A0A3P8ME43</accession>
<dbReference type="Gene3D" id="3.30.70.360">
    <property type="match status" value="1"/>
</dbReference>
<dbReference type="Proteomes" id="UP000271626">
    <property type="component" value="Chromosome"/>
</dbReference>
<dbReference type="GO" id="GO:0046872">
    <property type="term" value="F:metal ion binding"/>
    <property type="evidence" value="ECO:0007669"/>
    <property type="project" value="UniProtKB-KW"/>
</dbReference>
<gene>
    <name evidence="4" type="ORF">NCTC10741_04256</name>
</gene>
<evidence type="ECO:0000313" key="5">
    <source>
        <dbReference type="Proteomes" id="UP000271626"/>
    </source>
</evidence>
<dbReference type="GO" id="GO:0016813">
    <property type="term" value="F:hydrolase activity, acting on carbon-nitrogen (but not peptide) bonds, in linear amidines"/>
    <property type="evidence" value="ECO:0007669"/>
    <property type="project" value="InterPro"/>
</dbReference>
<dbReference type="PANTHER" id="PTHR32494">
    <property type="entry name" value="ALLANTOATE DEIMINASE-RELATED"/>
    <property type="match status" value="1"/>
</dbReference>
<dbReference type="SUPFAM" id="SSF55031">
    <property type="entry name" value="Bacterial exopeptidase dimerisation domain"/>
    <property type="match status" value="1"/>
</dbReference>
<dbReference type="Pfam" id="PF01546">
    <property type="entry name" value="Peptidase_M20"/>
    <property type="match status" value="1"/>
</dbReference>
<evidence type="ECO:0000313" key="4">
    <source>
        <dbReference type="EMBL" id="VDR41086.1"/>
    </source>
</evidence>
<sequence>MPETIDTDSRRFLSDFATWSGFGATPDGGLHRLAGTPAHAQARRWLAERLTEWGARTSFDRIGNLFGRFEWVPGAPYVLIGSHSDSQPNGGRFDGALGVLAAAHAAARIDRAVRAGTTAPRLNLAVVDWFNEEGARFTPSVMGSSCFTGGLDTERMLATADLDGVTVAEALAATGMRGDDAGPTAAAYAELHIEQGRELDDSGDRIGAVAANWAVRKYTVVVHGEQSHTGATSMADRRDALVGAAHVVLAAREVAAAYPADEVLSAVGRIRVEPGSPVVVPSRVTLHVDLRAHSAARLDEAHARLLAAFDAITAAGETTVEITDCTLREAEPFWPAGVRITHKAAADAGLPVRDLLTRAGHDAVALNRVVPTILAFVPSVDGVSHSTHEFTRDCDLLAGVDVLGSIAEQLVTSVPQTLGA</sequence>
<dbReference type="InterPro" id="IPR036264">
    <property type="entry name" value="Bact_exopeptidase_dim_dom"/>
</dbReference>
<dbReference type="AlphaFoldDB" id="A0A3P8ME43"/>
<reference evidence="4 5" key="1">
    <citation type="submission" date="2018-12" db="EMBL/GenBank/DDBJ databases">
        <authorList>
            <consortium name="Pathogen Informatics"/>
        </authorList>
    </citation>
    <scope>NUCLEOTIDE SEQUENCE [LARGE SCALE GENOMIC DNA]</scope>
    <source>
        <strain evidence="4 5">NCTC10741</strain>
    </source>
</reference>
<dbReference type="NCBIfam" id="NF006772">
    <property type="entry name" value="PRK09290.2-1"/>
    <property type="match status" value="1"/>
</dbReference>
<keyword evidence="2 4" id="KW-0378">Hydrolase</keyword>
<feature type="binding site" evidence="3">
    <location>
        <position position="133"/>
    </location>
    <ligand>
        <name>Zn(2+)</name>
        <dbReference type="ChEBI" id="CHEBI:29105"/>
        <label>2</label>
    </ligand>
</feature>
<evidence type="ECO:0000256" key="2">
    <source>
        <dbReference type="ARBA" id="ARBA00022801"/>
    </source>
</evidence>
<keyword evidence="3" id="KW-0862">Zinc</keyword>
<dbReference type="SUPFAM" id="SSF53187">
    <property type="entry name" value="Zn-dependent exopeptidases"/>
    <property type="match status" value="1"/>
</dbReference>